<dbReference type="eggNOG" id="COG0725">
    <property type="taxonomic scope" value="Bacteria"/>
</dbReference>
<sequence>MKRICLWSLIIMIAAVFAAGCGGSKESPRQAAQPVELYVSAAASMKDALLEIQKQYEAENANVKLIYNLAASGTLQKQIEQGAPVDLFVSAAPAQMNALEKQNLIQKESRKNLLENQLVLIAPEGSKAALTGYEDLTKDAVKKIAIGQPDVVPAGQYAKEALTKMNLWDKLQDKFVQAKDVRAVLTYVDTGNVDAGIVYRTDAAVASKIKIIAAAPAGTHAPIIYPAAVLANAKQPKAAGDFLTYLSGPEGKAVFEKYGFVMAK</sequence>
<evidence type="ECO:0000313" key="7">
    <source>
        <dbReference type="EMBL" id="EGO65006.1"/>
    </source>
</evidence>
<keyword evidence="4 6" id="KW-0732">Signal</keyword>
<accession>F7NG88</accession>
<evidence type="ECO:0000256" key="5">
    <source>
        <dbReference type="PIRSR" id="PIRSR004846-1"/>
    </source>
</evidence>
<organism evidence="7 8">
    <name type="scientific">Acetonema longum DSM 6540</name>
    <dbReference type="NCBI Taxonomy" id="1009370"/>
    <lineage>
        <taxon>Bacteria</taxon>
        <taxon>Bacillati</taxon>
        <taxon>Bacillota</taxon>
        <taxon>Negativicutes</taxon>
        <taxon>Acetonemataceae</taxon>
        <taxon>Acetonema</taxon>
    </lineage>
</organism>
<dbReference type="Gene3D" id="3.40.190.10">
    <property type="entry name" value="Periplasmic binding protein-like II"/>
    <property type="match status" value="2"/>
</dbReference>
<dbReference type="AlphaFoldDB" id="F7NG88"/>
<dbReference type="GO" id="GO:0015689">
    <property type="term" value="P:molybdate ion transport"/>
    <property type="evidence" value="ECO:0007669"/>
    <property type="project" value="InterPro"/>
</dbReference>
<protein>
    <submittedName>
        <fullName evidence="7">ABC-type molybdate transport system, periplasmic component</fullName>
    </submittedName>
</protein>
<dbReference type="Proteomes" id="UP000003240">
    <property type="component" value="Unassembled WGS sequence"/>
</dbReference>
<dbReference type="CDD" id="cd13537">
    <property type="entry name" value="PBP2_YvgL_like"/>
    <property type="match status" value="1"/>
</dbReference>
<name>F7NG88_9FIRM</name>
<evidence type="ECO:0000313" key="8">
    <source>
        <dbReference type="Proteomes" id="UP000003240"/>
    </source>
</evidence>
<dbReference type="SUPFAM" id="SSF53850">
    <property type="entry name" value="Periplasmic binding protein-like II"/>
    <property type="match status" value="1"/>
</dbReference>
<feature type="chain" id="PRO_5038541258" evidence="6">
    <location>
        <begin position="19"/>
        <end position="264"/>
    </location>
</feature>
<reference evidence="7 8" key="1">
    <citation type="journal article" date="2011" name="EMBO J.">
        <title>Structural diversity of bacterial flagellar motors.</title>
        <authorList>
            <person name="Chen S."/>
            <person name="Beeby M."/>
            <person name="Murphy G.E."/>
            <person name="Leadbetter J.R."/>
            <person name="Hendrixson D.R."/>
            <person name="Briegel A."/>
            <person name="Li Z."/>
            <person name="Shi J."/>
            <person name="Tocheva E.I."/>
            <person name="Muller A."/>
            <person name="Dobro M.J."/>
            <person name="Jensen G.J."/>
        </authorList>
    </citation>
    <scope>NUCLEOTIDE SEQUENCE [LARGE SCALE GENOMIC DNA]</scope>
    <source>
        <strain evidence="7 8">DSM 6540</strain>
    </source>
</reference>
<dbReference type="PANTHER" id="PTHR30632:SF0">
    <property type="entry name" value="SULFATE-BINDING PROTEIN"/>
    <property type="match status" value="1"/>
</dbReference>
<dbReference type="InterPro" id="IPR005950">
    <property type="entry name" value="ModA"/>
</dbReference>
<evidence type="ECO:0000256" key="6">
    <source>
        <dbReference type="SAM" id="SignalP"/>
    </source>
</evidence>
<dbReference type="GO" id="GO:0030973">
    <property type="term" value="F:molybdate ion binding"/>
    <property type="evidence" value="ECO:0007669"/>
    <property type="project" value="UniProtKB-ARBA"/>
</dbReference>
<keyword evidence="3 5" id="KW-0479">Metal-binding</keyword>
<dbReference type="GO" id="GO:0046872">
    <property type="term" value="F:metal ion binding"/>
    <property type="evidence" value="ECO:0007669"/>
    <property type="project" value="UniProtKB-KW"/>
</dbReference>
<dbReference type="NCBIfam" id="TIGR01256">
    <property type="entry name" value="modA"/>
    <property type="match status" value="1"/>
</dbReference>
<keyword evidence="8" id="KW-1185">Reference proteome</keyword>
<dbReference type="RefSeq" id="WP_004093552.1">
    <property type="nucleotide sequence ID" value="NZ_AFGF01000040.1"/>
</dbReference>
<feature type="binding site" evidence="5">
    <location>
        <position position="154"/>
    </location>
    <ligand>
        <name>molybdate</name>
        <dbReference type="ChEBI" id="CHEBI:36264"/>
    </ligand>
</feature>
<dbReference type="FunFam" id="3.40.190.10:FF:000035">
    <property type="entry name" value="Molybdate ABC transporter substrate-binding protein"/>
    <property type="match status" value="1"/>
</dbReference>
<dbReference type="STRING" id="1009370.ALO_05373"/>
<comment type="similarity">
    <text evidence="1">Belongs to the bacterial solute-binding protein ModA family.</text>
</comment>
<gene>
    <name evidence="7" type="ORF">ALO_05373</name>
</gene>
<comment type="caution">
    <text evidence="7">The sequence shown here is derived from an EMBL/GenBank/DDBJ whole genome shotgun (WGS) entry which is preliminary data.</text>
</comment>
<dbReference type="InterPro" id="IPR041879">
    <property type="entry name" value="YvgL-like_PBP2"/>
</dbReference>
<feature type="binding site" evidence="5">
    <location>
        <position position="199"/>
    </location>
    <ligand>
        <name>molybdate</name>
        <dbReference type="ChEBI" id="CHEBI:36264"/>
    </ligand>
</feature>
<dbReference type="Pfam" id="PF13531">
    <property type="entry name" value="SBP_bac_11"/>
    <property type="match status" value="1"/>
</dbReference>
<dbReference type="PROSITE" id="PS51257">
    <property type="entry name" value="PROKAR_LIPOPROTEIN"/>
    <property type="match status" value="1"/>
</dbReference>
<dbReference type="GO" id="GO:1901359">
    <property type="term" value="F:tungstate binding"/>
    <property type="evidence" value="ECO:0007669"/>
    <property type="project" value="UniProtKB-ARBA"/>
</dbReference>
<evidence type="ECO:0000256" key="2">
    <source>
        <dbReference type="ARBA" id="ARBA00022505"/>
    </source>
</evidence>
<feature type="binding site" evidence="5">
    <location>
        <position position="44"/>
    </location>
    <ligand>
        <name>molybdate</name>
        <dbReference type="ChEBI" id="CHEBI:36264"/>
    </ligand>
</feature>
<evidence type="ECO:0000256" key="4">
    <source>
        <dbReference type="ARBA" id="ARBA00022729"/>
    </source>
</evidence>
<dbReference type="PANTHER" id="PTHR30632">
    <property type="entry name" value="MOLYBDATE-BINDING PERIPLASMIC PROTEIN"/>
    <property type="match status" value="1"/>
</dbReference>
<feature type="signal peptide" evidence="6">
    <location>
        <begin position="1"/>
        <end position="18"/>
    </location>
</feature>
<dbReference type="InterPro" id="IPR050682">
    <property type="entry name" value="ModA/WtpA"/>
</dbReference>
<feature type="binding site" evidence="5">
    <location>
        <position position="72"/>
    </location>
    <ligand>
        <name>molybdate</name>
        <dbReference type="ChEBI" id="CHEBI:36264"/>
    </ligand>
</feature>
<feature type="binding site" evidence="5">
    <location>
        <position position="181"/>
    </location>
    <ligand>
        <name>molybdate</name>
        <dbReference type="ChEBI" id="CHEBI:36264"/>
    </ligand>
</feature>
<evidence type="ECO:0000256" key="3">
    <source>
        <dbReference type="ARBA" id="ARBA00022723"/>
    </source>
</evidence>
<keyword evidence="2 5" id="KW-0500">Molybdenum</keyword>
<proteinExistence type="inferred from homology"/>
<dbReference type="OrthoDB" id="9785015at2"/>
<dbReference type="PIRSF" id="PIRSF004846">
    <property type="entry name" value="ModA"/>
    <property type="match status" value="1"/>
</dbReference>
<dbReference type="EMBL" id="AFGF01000040">
    <property type="protein sequence ID" value="EGO65006.1"/>
    <property type="molecule type" value="Genomic_DNA"/>
</dbReference>
<evidence type="ECO:0000256" key="1">
    <source>
        <dbReference type="ARBA" id="ARBA00009175"/>
    </source>
</evidence>